<evidence type="ECO:0000313" key="1">
    <source>
        <dbReference type="EMBL" id="OCK88479.1"/>
    </source>
</evidence>
<dbReference type="Proteomes" id="UP000250078">
    <property type="component" value="Unassembled WGS sequence"/>
</dbReference>
<proteinExistence type="predicted"/>
<dbReference type="EMBL" id="KV748242">
    <property type="protein sequence ID" value="OCK88479.1"/>
    <property type="molecule type" value="Genomic_DNA"/>
</dbReference>
<accession>A0ACC8EPY9</accession>
<organism evidence="1 2">
    <name type="scientific">Cenococcum geophilum 1.58</name>
    <dbReference type="NCBI Taxonomy" id="794803"/>
    <lineage>
        <taxon>Eukaryota</taxon>
        <taxon>Fungi</taxon>
        <taxon>Dikarya</taxon>
        <taxon>Ascomycota</taxon>
        <taxon>Pezizomycotina</taxon>
        <taxon>Dothideomycetes</taxon>
        <taxon>Pleosporomycetidae</taxon>
        <taxon>Gloniales</taxon>
        <taxon>Gloniaceae</taxon>
        <taxon>Cenococcum</taxon>
    </lineage>
</organism>
<evidence type="ECO:0000313" key="2">
    <source>
        <dbReference type="Proteomes" id="UP000250078"/>
    </source>
</evidence>
<reference evidence="1 2" key="1">
    <citation type="journal article" date="2016" name="Nat. Commun.">
        <title>Ectomycorrhizal ecology is imprinted in the genome of the dominant symbiotic fungus Cenococcum geophilum.</title>
        <authorList>
            <consortium name="DOE Joint Genome Institute"/>
            <person name="Peter M."/>
            <person name="Kohler A."/>
            <person name="Ohm R.A."/>
            <person name="Kuo A."/>
            <person name="Krutzmann J."/>
            <person name="Morin E."/>
            <person name="Arend M."/>
            <person name="Barry K.W."/>
            <person name="Binder M."/>
            <person name="Choi C."/>
            <person name="Clum A."/>
            <person name="Copeland A."/>
            <person name="Grisel N."/>
            <person name="Haridas S."/>
            <person name="Kipfer T."/>
            <person name="LaButti K."/>
            <person name="Lindquist E."/>
            <person name="Lipzen A."/>
            <person name="Maire R."/>
            <person name="Meier B."/>
            <person name="Mihaltcheva S."/>
            <person name="Molinier V."/>
            <person name="Murat C."/>
            <person name="Poggeler S."/>
            <person name="Quandt C.A."/>
            <person name="Sperisen C."/>
            <person name="Tritt A."/>
            <person name="Tisserant E."/>
            <person name="Crous P.W."/>
            <person name="Henrissat B."/>
            <person name="Nehls U."/>
            <person name="Egli S."/>
            <person name="Spatafora J.W."/>
            <person name="Grigoriev I.V."/>
            <person name="Martin F.M."/>
        </authorList>
    </citation>
    <scope>NUCLEOTIDE SEQUENCE [LARGE SCALE GENOMIC DNA]</scope>
    <source>
        <strain evidence="1 2">1.58</strain>
    </source>
</reference>
<gene>
    <name evidence="1" type="ORF">K441DRAFT_310901</name>
</gene>
<protein>
    <submittedName>
        <fullName evidence="1">Ankyrin</fullName>
    </submittedName>
</protein>
<name>A0ACC8EPY9_9PEZI</name>
<keyword evidence="2" id="KW-1185">Reference proteome</keyword>
<sequence>MTYETSPKEVSECTDLKHAEFEKPPQDFYRPCEHSYLTQIQPNMISYREPEKVRCGMMFGRKDIEEKGNEKSRPNYSLPAYIASANLRNPYDPSLPSFLEACKAGGRELVKNLAQTRDGTDGSLTLGLTKAAEADNVAVVLYLLENGARWDTNTLQRAKSIEVFEVLLNHGFTMNDNLPQSFIVLTSAIHRNNEPLIKWLLSHGARPDPNTDNILSSAAAKSTPAIFDLLLTNGANLSNAIPLHSAAGGSLPSRPGERVPMLQHLIKLGLDPNADDNDSSWRGKGQVLRHADQWGVVTEEVKCLLEHGADPYAEGKWGRSAIQDAIRRDRVGLVEEYRKYRKPYLS</sequence>